<gene>
    <name evidence="1" type="ORF">CR513_53001</name>
</gene>
<organism evidence="1 2">
    <name type="scientific">Mucuna pruriens</name>
    <name type="common">Velvet bean</name>
    <name type="synonym">Dolichos pruriens</name>
    <dbReference type="NCBI Taxonomy" id="157652"/>
    <lineage>
        <taxon>Eukaryota</taxon>
        <taxon>Viridiplantae</taxon>
        <taxon>Streptophyta</taxon>
        <taxon>Embryophyta</taxon>
        <taxon>Tracheophyta</taxon>
        <taxon>Spermatophyta</taxon>
        <taxon>Magnoliopsida</taxon>
        <taxon>eudicotyledons</taxon>
        <taxon>Gunneridae</taxon>
        <taxon>Pentapetalae</taxon>
        <taxon>rosids</taxon>
        <taxon>fabids</taxon>
        <taxon>Fabales</taxon>
        <taxon>Fabaceae</taxon>
        <taxon>Papilionoideae</taxon>
        <taxon>50 kb inversion clade</taxon>
        <taxon>NPAAA clade</taxon>
        <taxon>indigoferoid/millettioid clade</taxon>
        <taxon>Phaseoleae</taxon>
        <taxon>Mucuna</taxon>
    </lineage>
</organism>
<dbReference type="Proteomes" id="UP000257109">
    <property type="component" value="Unassembled WGS sequence"/>
</dbReference>
<protein>
    <submittedName>
        <fullName evidence="1">Uncharacterized protein</fullName>
    </submittedName>
</protein>
<feature type="non-terminal residue" evidence="1">
    <location>
        <position position="1"/>
    </location>
</feature>
<accession>A0A371EPS6</accession>
<name>A0A371EPS6_MUCPR</name>
<evidence type="ECO:0000313" key="1">
    <source>
        <dbReference type="EMBL" id="RDX68060.1"/>
    </source>
</evidence>
<reference evidence="1" key="1">
    <citation type="submission" date="2018-05" db="EMBL/GenBank/DDBJ databases">
        <title>Draft genome of Mucuna pruriens seed.</title>
        <authorList>
            <person name="Nnadi N.E."/>
            <person name="Vos R."/>
            <person name="Hasami M.H."/>
            <person name="Devisetty U.K."/>
            <person name="Aguiy J.C."/>
        </authorList>
    </citation>
    <scope>NUCLEOTIDE SEQUENCE [LARGE SCALE GENOMIC DNA]</scope>
    <source>
        <strain evidence="1">JCA_2017</strain>
    </source>
</reference>
<sequence length="67" mass="7614">MSMVSGNLGGVPRTARNLKCLRKNIHMTNYEGQFIPKEASLSRLPAFNGEDYAYWGDRMKMCIKSTQ</sequence>
<dbReference type="EMBL" id="QJKJ01012707">
    <property type="protein sequence ID" value="RDX68060.1"/>
    <property type="molecule type" value="Genomic_DNA"/>
</dbReference>
<proteinExistence type="predicted"/>
<evidence type="ECO:0000313" key="2">
    <source>
        <dbReference type="Proteomes" id="UP000257109"/>
    </source>
</evidence>
<keyword evidence="2" id="KW-1185">Reference proteome</keyword>
<comment type="caution">
    <text evidence="1">The sequence shown here is derived from an EMBL/GenBank/DDBJ whole genome shotgun (WGS) entry which is preliminary data.</text>
</comment>
<dbReference type="AlphaFoldDB" id="A0A371EPS6"/>